<dbReference type="Proteomes" id="UP001150925">
    <property type="component" value="Unassembled WGS sequence"/>
</dbReference>
<dbReference type="AlphaFoldDB" id="A0A9W8E106"/>
<protein>
    <submittedName>
        <fullName evidence="2">Uncharacterized protein</fullName>
    </submittedName>
</protein>
<name>A0A9W8E106_9FUNG</name>
<comment type="caution">
    <text evidence="2">The sequence shown here is derived from an EMBL/GenBank/DDBJ whole genome shotgun (WGS) entry which is preliminary data.</text>
</comment>
<dbReference type="OrthoDB" id="10362894at2759"/>
<proteinExistence type="predicted"/>
<evidence type="ECO:0000256" key="1">
    <source>
        <dbReference type="SAM" id="SignalP"/>
    </source>
</evidence>
<evidence type="ECO:0000313" key="3">
    <source>
        <dbReference type="Proteomes" id="UP001150925"/>
    </source>
</evidence>
<dbReference type="EMBL" id="JANBPY010002264">
    <property type="protein sequence ID" value="KAJ1955754.1"/>
    <property type="molecule type" value="Genomic_DNA"/>
</dbReference>
<reference evidence="2" key="1">
    <citation type="submission" date="2022-07" db="EMBL/GenBank/DDBJ databases">
        <title>Phylogenomic reconstructions and comparative analyses of Kickxellomycotina fungi.</title>
        <authorList>
            <person name="Reynolds N.K."/>
            <person name="Stajich J.E."/>
            <person name="Barry K."/>
            <person name="Grigoriev I.V."/>
            <person name="Crous P."/>
            <person name="Smith M.E."/>
        </authorList>
    </citation>
    <scope>NUCLEOTIDE SEQUENCE</scope>
    <source>
        <strain evidence="2">RSA 1196</strain>
    </source>
</reference>
<sequence length="146" mass="15036">MKTATIATLCLSALAVVAAELTEDQISEMGKCLQKTICQTDEEKCANECFNGISSDKVDDFYKCSSGCPTLDDNTDPAKIKVYANCLNDCAVEVGAGHGNGTSSNKTSSNSTSKDNAAGAGASVSTAVTLGMSAAMTLAYLGLNHF</sequence>
<gene>
    <name evidence="2" type="ORF">IWQ62_005460</name>
</gene>
<accession>A0A9W8E106</accession>
<organism evidence="2 3">
    <name type="scientific">Dispira parvispora</name>
    <dbReference type="NCBI Taxonomy" id="1520584"/>
    <lineage>
        <taxon>Eukaryota</taxon>
        <taxon>Fungi</taxon>
        <taxon>Fungi incertae sedis</taxon>
        <taxon>Zoopagomycota</taxon>
        <taxon>Kickxellomycotina</taxon>
        <taxon>Dimargaritomycetes</taxon>
        <taxon>Dimargaritales</taxon>
        <taxon>Dimargaritaceae</taxon>
        <taxon>Dispira</taxon>
    </lineage>
</organism>
<feature type="signal peptide" evidence="1">
    <location>
        <begin position="1"/>
        <end position="19"/>
    </location>
</feature>
<keyword evidence="1" id="KW-0732">Signal</keyword>
<feature type="chain" id="PRO_5040906203" evidence="1">
    <location>
        <begin position="20"/>
        <end position="146"/>
    </location>
</feature>
<keyword evidence="3" id="KW-1185">Reference proteome</keyword>
<evidence type="ECO:0000313" key="2">
    <source>
        <dbReference type="EMBL" id="KAJ1955754.1"/>
    </source>
</evidence>